<evidence type="ECO:0000256" key="1">
    <source>
        <dbReference type="ARBA" id="ARBA00004651"/>
    </source>
</evidence>
<dbReference type="PROSITE" id="PS50111">
    <property type="entry name" value="CHEMOTAXIS_TRANSDUC_2"/>
    <property type="match status" value="1"/>
</dbReference>
<evidence type="ECO:0000259" key="12">
    <source>
        <dbReference type="PROSITE" id="PS50885"/>
    </source>
</evidence>
<dbReference type="GO" id="GO:0006935">
    <property type="term" value="P:chemotaxis"/>
    <property type="evidence" value="ECO:0007669"/>
    <property type="project" value="UniProtKB-KW"/>
</dbReference>
<evidence type="ECO:0000313" key="14">
    <source>
        <dbReference type="Proteomes" id="UP000216024"/>
    </source>
</evidence>
<gene>
    <name evidence="13" type="ORF">CCE28_19710</name>
</gene>
<evidence type="ECO:0000256" key="9">
    <source>
        <dbReference type="PROSITE-ProRule" id="PRU00284"/>
    </source>
</evidence>
<dbReference type="Gene3D" id="1.10.8.500">
    <property type="entry name" value="HAMP domain in histidine kinase"/>
    <property type="match status" value="1"/>
</dbReference>
<dbReference type="CDD" id="cd12912">
    <property type="entry name" value="PDC2_MCP_like"/>
    <property type="match status" value="1"/>
</dbReference>
<keyword evidence="6 10" id="KW-0472">Membrane</keyword>
<dbReference type="PANTHER" id="PTHR32089:SF112">
    <property type="entry name" value="LYSOZYME-LIKE PROTEIN-RELATED"/>
    <property type="match status" value="1"/>
</dbReference>
<dbReference type="Gene3D" id="3.30.450.20">
    <property type="entry name" value="PAS domain"/>
    <property type="match status" value="2"/>
</dbReference>
<name>A0A267MCA5_9FIRM</name>
<keyword evidence="5 10" id="KW-1133">Transmembrane helix</keyword>
<keyword evidence="7 9" id="KW-0807">Transducer</keyword>
<keyword evidence="3" id="KW-0145">Chemotaxis</keyword>
<feature type="domain" description="HAMP" evidence="12">
    <location>
        <begin position="319"/>
        <end position="371"/>
    </location>
</feature>
<sequence length="676" mass="75126">MYMMKSKKLKKMKMGIDAKLAIVFVLLIAIPLMTLGFMSYEKASDIMEQNFKQTTLQMTNEIKESINNMMYGYEESMIQMSHEANVQEVLMNPHYSKWMLKNFESYIKGHENVLSIYLGTKNSDIFLYPEAQVPEGYDPIQRGWYKEAVKENGLIWTDPYIDAFTGKQVITVAIPIYNTSNGNEFVGVVGADISLENLANRMNMIKVGKRGYPAILDRNLNTMTHKNKELIGKPLPIEELKEAIEQQDEGIVDYDWEENGQTYNKFGTFTKLDKLGWTVFSAMYENEIEEDVRALLWNALMIGSIALIIALFISFIFSRGLTKKIKILVEDMERIKEGDLTVLTKIKSKDELGQLGDSFNVMIDEIGNLVRNVQSVSTELIASAENLAATSEETSASAEEVAKTVEEIAKGATEQAADAERGATLTGNLSEKFIQLTNNTDNMLKSANEVMEANLDGVKAVEDLKDRTELNGEATGKIEEAIMELDNKTKYIGSILDTIASISEQTNLLALNASIEAARAGEYGRGFAVVADEIRKLAEESRHAADKIKGIVTTIQSDSTNTVEVMKEVKERYEEQSNAVGKVSESFDTIYKSIDSITGKIEAMGEFVHVLNGDKDNIVGAIENISAVSEETAAASEEVSASMQQQSMAVEEVASAADKLNGLAVKMNEEIKRFKI</sequence>
<evidence type="ECO:0008006" key="15">
    <source>
        <dbReference type="Google" id="ProtNLM"/>
    </source>
</evidence>
<evidence type="ECO:0000256" key="5">
    <source>
        <dbReference type="ARBA" id="ARBA00022989"/>
    </source>
</evidence>
<dbReference type="PROSITE" id="PS50885">
    <property type="entry name" value="HAMP"/>
    <property type="match status" value="1"/>
</dbReference>
<dbReference type="PANTHER" id="PTHR32089">
    <property type="entry name" value="METHYL-ACCEPTING CHEMOTAXIS PROTEIN MCPB"/>
    <property type="match status" value="1"/>
</dbReference>
<comment type="caution">
    <text evidence="13">The sequence shown here is derived from an EMBL/GenBank/DDBJ whole genome shotgun (WGS) entry which is preliminary data.</text>
</comment>
<dbReference type="Proteomes" id="UP000216024">
    <property type="component" value="Unassembled WGS sequence"/>
</dbReference>
<keyword evidence="14" id="KW-1185">Reference proteome</keyword>
<feature type="domain" description="Methyl-accepting transducer" evidence="11">
    <location>
        <begin position="390"/>
        <end position="647"/>
    </location>
</feature>
<dbReference type="AlphaFoldDB" id="A0A267MCA5"/>
<organism evidence="13 14">
    <name type="scientific">Anaeromicrobium sediminis</name>
    <dbReference type="NCBI Taxonomy" id="1478221"/>
    <lineage>
        <taxon>Bacteria</taxon>
        <taxon>Bacillati</taxon>
        <taxon>Bacillota</taxon>
        <taxon>Clostridia</taxon>
        <taxon>Peptostreptococcales</taxon>
        <taxon>Thermotaleaceae</taxon>
        <taxon>Anaeromicrobium</taxon>
    </lineage>
</organism>
<evidence type="ECO:0000256" key="3">
    <source>
        <dbReference type="ARBA" id="ARBA00022500"/>
    </source>
</evidence>
<accession>A0A267MCA5</accession>
<evidence type="ECO:0000256" key="10">
    <source>
        <dbReference type="SAM" id="Phobius"/>
    </source>
</evidence>
<dbReference type="InterPro" id="IPR004089">
    <property type="entry name" value="MCPsignal_dom"/>
</dbReference>
<dbReference type="GO" id="GO:0007165">
    <property type="term" value="P:signal transduction"/>
    <property type="evidence" value="ECO:0007669"/>
    <property type="project" value="UniProtKB-KW"/>
</dbReference>
<comment type="subcellular location">
    <subcellularLocation>
        <location evidence="1">Cell membrane</location>
        <topology evidence="1">Multi-pass membrane protein</topology>
    </subcellularLocation>
</comment>
<evidence type="ECO:0000256" key="4">
    <source>
        <dbReference type="ARBA" id="ARBA00022692"/>
    </source>
</evidence>
<dbReference type="SMART" id="SM00283">
    <property type="entry name" value="MA"/>
    <property type="match status" value="1"/>
</dbReference>
<dbReference type="InterPro" id="IPR033479">
    <property type="entry name" value="dCache_1"/>
</dbReference>
<dbReference type="SUPFAM" id="SSF58104">
    <property type="entry name" value="Methyl-accepting chemotaxis protein (MCP) signaling domain"/>
    <property type="match status" value="1"/>
</dbReference>
<dbReference type="CDD" id="cd12913">
    <property type="entry name" value="PDC1_MCP_like"/>
    <property type="match status" value="1"/>
</dbReference>
<dbReference type="InterPro" id="IPR029151">
    <property type="entry name" value="Sensor-like_sf"/>
</dbReference>
<evidence type="ECO:0000259" key="11">
    <source>
        <dbReference type="PROSITE" id="PS50111"/>
    </source>
</evidence>
<dbReference type="Gene3D" id="1.10.287.950">
    <property type="entry name" value="Methyl-accepting chemotaxis protein"/>
    <property type="match status" value="1"/>
</dbReference>
<dbReference type="Pfam" id="PF00672">
    <property type="entry name" value="HAMP"/>
    <property type="match status" value="1"/>
</dbReference>
<evidence type="ECO:0000256" key="2">
    <source>
        <dbReference type="ARBA" id="ARBA00022475"/>
    </source>
</evidence>
<evidence type="ECO:0000256" key="6">
    <source>
        <dbReference type="ARBA" id="ARBA00023136"/>
    </source>
</evidence>
<dbReference type="OrthoDB" id="9760371at2"/>
<keyword evidence="4 10" id="KW-0812">Transmembrane</keyword>
<proteinExistence type="inferred from homology"/>
<evidence type="ECO:0000313" key="13">
    <source>
        <dbReference type="EMBL" id="PAB57012.1"/>
    </source>
</evidence>
<keyword evidence="2" id="KW-1003">Cell membrane</keyword>
<dbReference type="SMART" id="SM00304">
    <property type="entry name" value="HAMP"/>
    <property type="match status" value="1"/>
</dbReference>
<dbReference type="GO" id="GO:0005886">
    <property type="term" value="C:plasma membrane"/>
    <property type="evidence" value="ECO:0007669"/>
    <property type="project" value="UniProtKB-SubCell"/>
</dbReference>
<dbReference type="CDD" id="cd11386">
    <property type="entry name" value="MCP_signal"/>
    <property type="match status" value="1"/>
</dbReference>
<protein>
    <recommendedName>
        <fullName evidence="15">Methyl-accepting chemotaxis protein</fullName>
    </recommendedName>
</protein>
<feature type="transmembrane region" description="Helical" evidence="10">
    <location>
        <begin position="295"/>
        <end position="317"/>
    </location>
</feature>
<dbReference type="Pfam" id="PF00015">
    <property type="entry name" value="MCPsignal"/>
    <property type="match status" value="1"/>
</dbReference>
<comment type="similarity">
    <text evidence="8">Belongs to the methyl-accepting chemotaxis (MCP) protein family.</text>
</comment>
<evidence type="ECO:0000256" key="7">
    <source>
        <dbReference type="ARBA" id="ARBA00023224"/>
    </source>
</evidence>
<dbReference type="EMBL" id="NIBG01000029">
    <property type="protein sequence ID" value="PAB57012.1"/>
    <property type="molecule type" value="Genomic_DNA"/>
</dbReference>
<reference evidence="13 14" key="1">
    <citation type="submission" date="2017-06" db="EMBL/GenBank/DDBJ databases">
        <title>Draft genome sequence of anaerobic fermentative bacterium Anaeromicrobium sediminis DY2726D isolated from West Pacific Ocean sediments.</title>
        <authorList>
            <person name="Zeng X."/>
        </authorList>
    </citation>
    <scope>NUCLEOTIDE SEQUENCE [LARGE SCALE GENOMIC DNA]</scope>
    <source>
        <strain evidence="13 14">DY2726D</strain>
    </source>
</reference>
<dbReference type="Pfam" id="PF02743">
    <property type="entry name" value="dCache_1"/>
    <property type="match status" value="1"/>
</dbReference>
<evidence type="ECO:0000256" key="8">
    <source>
        <dbReference type="ARBA" id="ARBA00029447"/>
    </source>
</evidence>
<dbReference type="InterPro" id="IPR003660">
    <property type="entry name" value="HAMP_dom"/>
</dbReference>
<dbReference type="SUPFAM" id="SSF103190">
    <property type="entry name" value="Sensory domain-like"/>
    <property type="match status" value="1"/>
</dbReference>
<dbReference type="CDD" id="cd06225">
    <property type="entry name" value="HAMP"/>
    <property type="match status" value="1"/>
</dbReference>